<dbReference type="EC" id="2.3.1.122" evidence="3"/>
<organism evidence="10 11">
    <name type="scientific">Corynebacterium spheniscorum</name>
    <dbReference type="NCBI Taxonomy" id="185761"/>
    <lineage>
        <taxon>Bacteria</taxon>
        <taxon>Bacillati</taxon>
        <taxon>Actinomycetota</taxon>
        <taxon>Actinomycetes</taxon>
        <taxon>Mycobacteriales</taxon>
        <taxon>Corynebacteriaceae</taxon>
        <taxon>Corynebacterium</taxon>
    </lineage>
</organism>
<dbReference type="InterPro" id="IPR006311">
    <property type="entry name" value="TAT_signal"/>
</dbReference>
<keyword evidence="5" id="KW-0808">Transferase</keyword>
<evidence type="ECO:0000256" key="2">
    <source>
        <dbReference type="ARBA" id="ARBA00005874"/>
    </source>
</evidence>
<dbReference type="InterPro" id="IPR050583">
    <property type="entry name" value="Mycobacterial_A85_antigen"/>
</dbReference>
<evidence type="ECO:0000313" key="11">
    <source>
        <dbReference type="Proteomes" id="UP000199065"/>
    </source>
</evidence>
<dbReference type="AlphaFoldDB" id="A0A1I2U5T8"/>
<evidence type="ECO:0000256" key="4">
    <source>
        <dbReference type="ARBA" id="ARBA00013244"/>
    </source>
</evidence>
<accession>A0A1I2U5T8</accession>
<dbReference type="Gene3D" id="3.40.50.1820">
    <property type="entry name" value="alpha/beta hydrolase"/>
    <property type="match status" value="1"/>
</dbReference>
<evidence type="ECO:0000256" key="9">
    <source>
        <dbReference type="SAM" id="SignalP"/>
    </source>
</evidence>
<comment type="catalytic activity">
    <reaction evidence="1">
        <text>2 alpha,alpha'-trehalose 6-mycolate = alpha,alpha'-trehalose 6,6'-bismycolate + alpha,alpha-trehalose</text>
        <dbReference type="Rhea" id="RHEA:23472"/>
        <dbReference type="ChEBI" id="CHEBI:16551"/>
        <dbReference type="ChEBI" id="CHEBI:18195"/>
        <dbReference type="ChEBI" id="CHEBI:18234"/>
        <dbReference type="EC" id="2.3.1.122"/>
    </reaction>
</comment>
<evidence type="ECO:0000256" key="3">
    <source>
        <dbReference type="ARBA" id="ARBA00012820"/>
    </source>
</evidence>
<evidence type="ECO:0000256" key="5">
    <source>
        <dbReference type="ARBA" id="ARBA00022679"/>
    </source>
</evidence>
<dbReference type="InterPro" id="IPR000801">
    <property type="entry name" value="Esterase-like"/>
</dbReference>
<name>A0A1I2U5T8_9CORY</name>
<proteinExistence type="inferred from homology"/>
<dbReference type="SUPFAM" id="SSF53474">
    <property type="entry name" value="alpha/beta-Hydrolases"/>
    <property type="match status" value="1"/>
</dbReference>
<sequence length="361" mass="38846">MKQTRRTLAAALLSAATAMAAFSPAAGAAPQTPNDVAGGVAQSTISVSDGTINGSVPEWLEEVTSRAHVQLVNAYSPSMQRQVPLVLIKGGDQNLANPTLYLLNGADGGEAGANWIQQSDVLDFYADKNVNVVIPMAGQFSYYTDWVTEPAQLGGKQMWETFLTKELPGPIESWLGANNKRAIAGMSMSATSSLLLAEHNPDFYDAVGSFSGCAATSSPHTDAMINVTLERVNSNSTQMWGPMGSDLRYWNDGLLNADKLRGKEIYVSNGSGLAGYWDMPSNPRLAKFDPAVAYAASVQTTVIGGLIEAGTNACTHDLRVKLDSEGIPADFNFRPTGTHTWGYWEEDLRDSWATFARAFYR</sequence>
<evidence type="ECO:0000256" key="6">
    <source>
        <dbReference type="ARBA" id="ARBA00023315"/>
    </source>
</evidence>
<keyword evidence="11" id="KW-1185">Reference proteome</keyword>
<keyword evidence="9" id="KW-0732">Signal</keyword>
<dbReference type="PROSITE" id="PS51318">
    <property type="entry name" value="TAT"/>
    <property type="match status" value="1"/>
</dbReference>
<dbReference type="GO" id="GO:0050348">
    <property type="term" value="F:trehalose O-mycolyltransferase activity"/>
    <property type="evidence" value="ECO:0007669"/>
    <property type="project" value="UniProtKB-EC"/>
</dbReference>
<protein>
    <recommendedName>
        <fullName evidence="7">Acyl-CoA:diacylglycerol acyltransferase</fullName>
        <ecNumber evidence="3">2.3.1.122</ecNumber>
        <ecNumber evidence="4">2.3.1.20</ecNumber>
    </recommendedName>
</protein>
<dbReference type="EMBL" id="FOPJ01000011">
    <property type="protein sequence ID" value="SFG71047.1"/>
    <property type="molecule type" value="Genomic_DNA"/>
</dbReference>
<dbReference type="Pfam" id="PF00756">
    <property type="entry name" value="Esterase"/>
    <property type="match status" value="1"/>
</dbReference>
<keyword evidence="10" id="KW-0378">Hydrolase</keyword>
<dbReference type="PANTHER" id="PTHR48098:SF1">
    <property type="entry name" value="DIACYLGLYCEROL ACYLTRANSFERASE_MYCOLYLTRANSFERASE AG85A"/>
    <property type="match status" value="1"/>
</dbReference>
<feature type="signal peptide" evidence="9">
    <location>
        <begin position="1"/>
        <end position="28"/>
    </location>
</feature>
<comment type="similarity">
    <text evidence="2">Belongs to the mycobacterial A85 antigen family.</text>
</comment>
<gene>
    <name evidence="10" type="ORF">SAMN05660282_01697</name>
</gene>
<dbReference type="InterPro" id="IPR029058">
    <property type="entry name" value="AB_hydrolase_fold"/>
</dbReference>
<evidence type="ECO:0000256" key="1">
    <source>
        <dbReference type="ARBA" id="ARBA00000697"/>
    </source>
</evidence>
<evidence type="ECO:0000256" key="8">
    <source>
        <dbReference type="ARBA" id="ARBA00048109"/>
    </source>
</evidence>
<keyword evidence="6" id="KW-0012">Acyltransferase</keyword>
<dbReference type="EC" id="2.3.1.20" evidence="4"/>
<evidence type="ECO:0000313" key="10">
    <source>
        <dbReference type="EMBL" id="SFG71047.1"/>
    </source>
</evidence>
<feature type="chain" id="PRO_5011687264" description="Acyl-CoA:diacylglycerol acyltransferase" evidence="9">
    <location>
        <begin position="29"/>
        <end position="361"/>
    </location>
</feature>
<reference evidence="10 11" key="1">
    <citation type="submission" date="2016-10" db="EMBL/GenBank/DDBJ databases">
        <authorList>
            <person name="de Groot N.N."/>
        </authorList>
    </citation>
    <scope>NUCLEOTIDE SEQUENCE [LARGE SCALE GENOMIC DNA]</scope>
    <source>
        <strain>J11</strain>
        <strain evidence="11">PG 39</strain>
    </source>
</reference>
<dbReference type="GO" id="GO:0016787">
    <property type="term" value="F:hydrolase activity"/>
    <property type="evidence" value="ECO:0007669"/>
    <property type="project" value="UniProtKB-KW"/>
</dbReference>
<dbReference type="RefSeq" id="WP_092286385.1">
    <property type="nucleotide sequence ID" value="NZ_FOPJ01000011.1"/>
</dbReference>
<dbReference type="GO" id="GO:0004144">
    <property type="term" value="F:diacylglycerol O-acyltransferase activity"/>
    <property type="evidence" value="ECO:0007669"/>
    <property type="project" value="UniProtKB-EC"/>
</dbReference>
<evidence type="ECO:0000256" key="7">
    <source>
        <dbReference type="ARBA" id="ARBA00032572"/>
    </source>
</evidence>
<dbReference type="PANTHER" id="PTHR48098">
    <property type="entry name" value="ENTEROCHELIN ESTERASE-RELATED"/>
    <property type="match status" value="1"/>
</dbReference>
<comment type="catalytic activity">
    <reaction evidence="8">
        <text>an acyl-CoA + a 1,2-diacyl-sn-glycerol = a triacyl-sn-glycerol + CoA</text>
        <dbReference type="Rhea" id="RHEA:10868"/>
        <dbReference type="ChEBI" id="CHEBI:17815"/>
        <dbReference type="ChEBI" id="CHEBI:57287"/>
        <dbReference type="ChEBI" id="CHEBI:58342"/>
        <dbReference type="ChEBI" id="CHEBI:64615"/>
        <dbReference type="EC" id="2.3.1.20"/>
    </reaction>
</comment>
<dbReference type="OrthoDB" id="4510758at2"/>
<dbReference type="Proteomes" id="UP000199065">
    <property type="component" value="Unassembled WGS sequence"/>
</dbReference>
<dbReference type="STRING" id="185761.SAMN05660282_01697"/>